<organism evidence="2 3">
    <name type="scientific">Pelagicoccus mobilis</name>
    <dbReference type="NCBI Taxonomy" id="415221"/>
    <lineage>
        <taxon>Bacteria</taxon>
        <taxon>Pseudomonadati</taxon>
        <taxon>Verrucomicrobiota</taxon>
        <taxon>Opitutia</taxon>
        <taxon>Puniceicoccales</taxon>
        <taxon>Pelagicoccaceae</taxon>
        <taxon>Pelagicoccus</taxon>
    </lineage>
</organism>
<keyword evidence="3" id="KW-1185">Reference proteome</keyword>
<dbReference type="Pfam" id="PF13229">
    <property type="entry name" value="Beta_helix"/>
    <property type="match status" value="1"/>
</dbReference>
<proteinExistence type="predicted"/>
<dbReference type="Gene3D" id="2.160.20.10">
    <property type="entry name" value="Single-stranded right-handed beta-helix, Pectin lyase-like"/>
    <property type="match status" value="1"/>
</dbReference>
<dbReference type="InterPro" id="IPR012334">
    <property type="entry name" value="Pectin_lyas_fold"/>
</dbReference>
<dbReference type="AlphaFoldDB" id="A0A934RUR4"/>
<dbReference type="InterPro" id="IPR011050">
    <property type="entry name" value="Pectin_lyase_fold/virulence"/>
</dbReference>
<feature type="domain" description="Right handed beta helix" evidence="1">
    <location>
        <begin position="138"/>
        <end position="221"/>
    </location>
</feature>
<dbReference type="Proteomes" id="UP000617628">
    <property type="component" value="Unassembled WGS sequence"/>
</dbReference>
<gene>
    <name evidence="2" type="ORF">JIN87_10000</name>
</gene>
<dbReference type="EMBL" id="JAENIL010000015">
    <property type="protein sequence ID" value="MBK1877202.1"/>
    <property type="molecule type" value="Genomic_DNA"/>
</dbReference>
<comment type="caution">
    <text evidence="2">The sequence shown here is derived from an EMBL/GenBank/DDBJ whole genome shotgun (WGS) entry which is preliminary data.</text>
</comment>
<name>A0A934RUR4_9BACT</name>
<evidence type="ECO:0000259" key="1">
    <source>
        <dbReference type="Pfam" id="PF13229"/>
    </source>
</evidence>
<dbReference type="InterPro" id="IPR006626">
    <property type="entry name" value="PbH1"/>
</dbReference>
<accession>A0A934RUR4</accession>
<sequence>MFNNRDVHITNCYFENMNEMWGENGDILGLPIDELSWGAGIWLGGTIPSLLPPEGYSPSEQSLLLDDFSVTHCGFQDVDTGLGTGFYYPRPYRSRFTNFRFEDSWVTGCVNGSFALFSVDGGHAKRIDTWVGGTVEYNSGTTGGFVQDCKNFLIEDCQFGGNIRPGKSHDGVGFDIEGHCENVTVRDCVVHDNDGGGLLVLNTGGWNEGLLIERTTFWNNARNPKADPGMAVTDNAELRYAGGAPNPSFYGRLSNVGIYRGDGVGKGTPRYYDVTGNWVRDFSPTDVRIDQTWADVSDRVLDWSFDTSLEGWGDANQWDGLSVDQGAIVGQSAGADSYISSADTWVNTRDIRWVKVRMSSTKGKVAQVFYQTETEPWFSGDKMVAFEVVDDGQLRDYIVDLDQVETYRGVVTKWRLDPTLEVGSELRIDAFEAGREAYVSSLEIVSPNQLKLRFNQAVHLTGGVLDASSYVLKGDGVGTLAEHPNSVTMLSTDNGPVYQLDWEGGSIGASGETFLRIQMIRDPHGNVSSRDVEVVGDADSDALPDAWEFVYGLDVHDPLDAKMDSDGDGLSNLEEFWSSTNPLDAFSRFAIVESTFTPDGKVQLNWLSEPGMRYRLETSVNLVDWVQEGEWLTASQSEMSRALDAAEAPLFVRIRAAKPSRTE</sequence>
<reference evidence="2" key="1">
    <citation type="submission" date="2021-01" db="EMBL/GenBank/DDBJ databases">
        <title>Modified the classification status of verrucomicrobia.</title>
        <authorList>
            <person name="Feng X."/>
        </authorList>
    </citation>
    <scope>NUCLEOTIDE SEQUENCE</scope>
    <source>
        <strain evidence="2">KCTC 13126</strain>
    </source>
</reference>
<evidence type="ECO:0000313" key="2">
    <source>
        <dbReference type="EMBL" id="MBK1877202.1"/>
    </source>
</evidence>
<dbReference type="SMART" id="SM00710">
    <property type="entry name" value="PbH1"/>
    <property type="match status" value="4"/>
</dbReference>
<dbReference type="InterPro" id="IPR039448">
    <property type="entry name" value="Beta_helix"/>
</dbReference>
<dbReference type="SUPFAM" id="SSF51126">
    <property type="entry name" value="Pectin lyase-like"/>
    <property type="match status" value="1"/>
</dbReference>
<evidence type="ECO:0000313" key="3">
    <source>
        <dbReference type="Proteomes" id="UP000617628"/>
    </source>
</evidence>
<protein>
    <submittedName>
        <fullName evidence="2">Right-handed parallel beta-helix repeat-containing protein</fullName>
    </submittedName>
</protein>